<organism evidence="2 3">
    <name type="scientific">Botrytis elliptica</name>
    <dbReference type="NCBI Taxonomy" id="278938"/>
    <lineage>
        <taxon>Eukaryota</taxon>
        <taxon>Fungi</taxon>
        <taxon>Dikarya</taxon>
        <taxon>Ascomycota</taxon>
        <taxon>Pezizomycotina</taxon>
        <taxon>Leotiomycetes</taxon>
        <taxon>Helotiales</taxon>
        <taxon>Sclerotiniaceae</taxon>
        <taxon>Botrytis</taxon>
    </lineage>
</organism>
<keyword evidence="3" id="KW-1185">Reference proteome</keyword>
<dbReference type="Proteomes" id="UP000297229">
    <property type="component" value="Unassembled WGS sequence"/>
</dbReference>
<proteinExistence type="predicted"/>
<protein>
    <submittedName>
        <fullName evidence="2">Uncharacterized protein</fullName>
    </submittedName>
</protein>
<evidence type="ECO:0000256" key="1">
    <source>
        <dbReference type="SAM" id="MobiDB-lite"/>
    </source>
</evidence>
<accession>A0A4Z1JDL9</accession>
<dbReference type="EMBL" id="PQXM01000546">
    <property type="protein sequence ID" value="TGO71636.1"/>
    <property type="molecule type" value="Genomic_DNA"/>
</dbReference>
<comment type="caution">
    <text evidence="2">The sequence shown here is derived from an EMBL/GenBank/DDBJ whole genome shotgun (WGS) entry which is preliminary data.</text>
</comment>
<feature type="region of interest" description="Disordered" evidence="1">
    <location>
        <begin position="1"/>
        <end position="29"/>
    </location>
</feature>
<dbReference type="AlphaFoldDB" id="A0A4Z1JDL9"/>
<reference evidence="2 3" key="1">
    <citation type="submission" date="2017-12" db="EMBL/GenBank/DDBJ databases">
        <title>Comparative genomics of Botrytis spp.</title>
        <authorList>
            <person name="Valero-Jimenez C.A."/>
            <person name="Tapia P."/>
            <person name="Veloso J."/>
            <person name="Silva-Moreno E."/>
            <person name="Staats M."/>
            <person name="Valdes J.H."/>
            <person name="Van Kan J.A.L."/>
        </authorList>
    </citation>
    <scope>NUCLEOTIDE SEQUENCE [LARGE SCALE GENOMIC DNA]</scope>
    <source>
        <strain evidence="2 3">Be9601</strain>
    </source>
</reference>
<gene>
    <name evidence="2" type="ORF">BELL_0548g00050</name>
</gene>
<sequence>MKEFQDYRRGEENGGKLTAEEMIGGPSGPESLIEHLDCGNERSLLAIDYVNEVYRSKDSRVSGLDPAFQNSDNFAYKTQRCLVESDEQLAHADVYV</sequence>
<name>A0A4Z1JDL9_9HELO</name>
<evidence type="ECO:0000313" key="2">
    <source>
        <dbReference type="EMBL" id="TGO71636.1"/>
    </source>
</evidence>
<evidence type="ECO:0000313" key="3">
    <source>
        <dbReference type="Proteomes" id="UP000297229"/>
    </source>
</evidence>
<feature type="compositionally biased region" description="Basic and acidic residues" evidence="1">
    <location>
        <begin position="1"/>
        <end position="14"/>
    </location>
</feature>